<dbReference type="OrthoDB" id="8182977at2759"/>
<dbReference type="Pfam" id="PF06585">
    <property type="entry name" value="JHBP"/>
    <property type="match status" value="1"/>
</dbReference>
<organism evidence="4 5">
    <name type="scientific">Phyllotreta striolata</name>
    <name type="common">Striped flea beetle</name>
    <name type="synonym">Crioceris striolata</name>
    <dbReference type="NCBI Taxonomy" id="444603"/>
    <lineage>
        <taxon>Eukaryota</taxon>
        <taxon>Metazoa</taxon>
        <taxon>Ecdysozoa</taxon>
        <taxon>Arthropoda</taxon>
        <taxon>Hexapoda</taxon>
        <taxon>Insecta</taxon>
        <taxon>Pterygota</taxon>
        <taxon>Neoptera</taxon>
        <taxon>Endopterygota</taxon>
        <taxon>Coleoptera</taxon>
        <taxon>Polyphaga</taxon>
        <taxon>Cucujiformia</taxon>
        <taxon>Chrysomeloidea</taxon>
        <taxon>Chrysomelidae</taxon>
        <taxon>Galerucinae</taxon>
        <taxon>Alticini</taxon>
        <taxon>Phyllotreta</taxon>
    </lineage>
</organism>
<dbReference type="Gene3D" id="3.15.10.30">
    <property type="entry name" value="Haemolymph juvenile hormone binding protein"/>
    <property type="match status" value="1"/>
</dbReference>
<evidence type="ECO:0000313" key="5">
    <source>
        <dbReference type="Proteomes" id="UP001153712"/>
    </source>
</evidence>
<evidence type="ECO:0000256" key="3">
    <source>
        <dbReference type="ARBA" id="ARBA00060902"/>
    </source>
</evidence>
<dbReference type="InterPro" id="IPR038606">
    <property type="entry name" value="To_sf"/>
</dbReference>
<accession>A0A9N9XIX0</accession>
<dbReference type="PANTHER" id="PTHR11008:SF32">
    <property type="entry name" value="CIRCADIAN CLOCK-CONTROLLED PROTEIN DAYWAKE-RELATED"/>
    <property type="match status" value="1"/>
</dbReference>
<dbReference type="GO" id="GO:0005615">
    <property type="term" value="C:extracellular space"/>
    <property type="evidence" value="ECO:0007669"/>
    <property type="project" value="TreeGrafter"/>
</dbReference>
<gene>
    <name evidence="4" type="ORF">PHYEVI_LOCUS68</name>
</gene>
<dbReference type="PANTHER" id="PTHR11008">
    <property type="entry name" value="PROTEIN TAKEOUT-LIKE PROTEIN"/>
    <property type="match status" value="1"/>
</dbReference>
<reference evidence="4" key="1">
    <citation type="submission" date="2022-01" db="EMBL/GenBank/DDBJ databases">
        <authorList>
            <person name="King R."/>
        </authorList>
    </citation>
    <scope>NUCLEOTIDE SEQUENCE</scope>
</reference>
<comment type="similarity">
    <text evidence="3">Belongs to the TO family.</text>
</comment>
<evidence type="ECO:0000256" key="1">
    <source>
        <dbReference type="ARBA" id="ARBA00022729"/>
    </source>
</evidence>
<protein>
    <submittedName>
        <fullName evidence="4">Uncharacterized protein</fullName>
    </submittedName>
</protein>
<keyword evidence="5" id="KW-1185">Reference proteome</keyword>
<proteinExistence type="inferred from homology"/>
<keyword evidence="1" id="KW-0732">Signal</keyword>
<evidence type="ECO:0000313" key="4">
    <source>
        <dbReference type="EMBL" id="CAG9853595.1"/>
    </source>
</evidence>
<dbReference type="EMBL" id="OU900094">
    <property type="protein sequence ID" value="CAG9853595.1"/>
    <property type="molecule type" value="Genomic_DNA"/>
</dbReference>
<dbReference type="GO" id="GO:0007623">
    <property type="term" value="P:circadian rhythm"/>
    <property type="evidence" value="ECO:0007669"/>
    <property type="project" value="UniProtKB-ARBA"/>
</dbReference>
<dbReference type="AlphaFoldDB" id="A0A9N9XIX0"/>
<keyword evidence="2" id="KW-0090">Biological rhythms</keyword>
<dbReference type="Proteomes" id="UP001153712">
    <property type="component" value="Chromosome 1"/>
</dbReference>
<dbReference type="InterPro" id="IPR010562">
    <property type="entry name" value="Haemolymph_juvenile_hormone-bd"/>
</dbReference>
<dbReference type="SMART" id="SM00700">
    <property type="entry name" value="JHBP"/>
    <property type="match status" value="1"/>
</dbReference>
<name>A0A9N9XIX0_PHYSR</name>
<sequence>MLTNFRKMKYFGVLLCFTIVWSYKLPGAIKTCHRSQPDFAECVAKGMRVGLEAFASGNKEMGVPPLDPYFVEKLDIKTASSSGNSVSLHLIFSNLLVHGMTNSDAVHMELDVDKGCSWIMDVDTALIKLEGDYEVEGKVLVFPLNARGKAVVSQVMLHNRHSMWCEKYKKNGKTYIRFTNYTMDMHPEKMIYNFSDVFPSNKQIENEISKTLNENSIEIFNEMRSSFEQIFSTIHITVANQILSKIPFDEVFLP</sequence>
<evidence type="ECO:0000256" key="2">
    <source>
        <dbReference type="ARBA" id="ARBA00023108"/>
    </source>
</evidence>
<dbReference type="FunFam" id="3.15.10.30:FF:000001">
    <property type="entry name" value="Takeout-like protein 1"/>
    <property type="match status" value="1"/>
</dbReference>